<protein>
    <recommendedName>
        <fullName evidence="5">PEGA domain-containing protein</fullName>
    </recommendedName>
</protein>
<evidence type="ECO:0000256" key="1">
    <source>
        <dbReference type="SAM" id="Phobius"/>
    </source>
</evidence>
<evidence type="ECO:0008006" key="5">
    <source>
        <dbReference type="Google" id="ProtNLM"/>
    </source>
</evidence>
<feature type="signal peptide" evidence="2">
    <location>
        <begin position="1"/>
        <end position="26"/>
    </location>
</feature>
<evidence type="ECO:0000313" key="3">
    <source>
        <dbReference type="EMBL" id="MRG94489.1"/>
    </source>
</evidence>
<feature type="chain" id="PRO_5026731605" description="PEGA domain-containing protein" evidence="2">
    <location>
        <begin position="27"/>
        <end position="362"/>
    </location>
</feature>
<feature type="transmembrane region" description="Helical" evidence="1">
    <location>
        <begin position="248"/>
        <end position="272"/>
    </location>
</feature>
<dbReference type="EMBL" id="WJIE01000006">
    <property type="protein sequence ID" value="MRG94489.1"/>
    <property type="molecule type" value="Genomic_DNA"/>
</dbReference>
<reference evidence="3 4" key="1">
    <citation type="submission" date="2019-10" db="EMBL/GenBank/DDBJ databases">
        <title>A soil myxobacterium in the family Polyangiaceae.</title>
        <authorList>
            <person name="Li Y."/>
            <person name="Wang J."/>
        </authorList>
    </citation>
    <scope>NUCLEOTIDE SEQUENCE [LARGE SCALE GENOMIC DNA]</scope>
    <source>
        <strain evidence="3 4">DSM 14734</strain>
    </source>
</reference>
<dbReference type="AlphaFoldDB" id="A0A6N7PRD1"/>
<dbReference type="RefSeq" id="WP_153821342.1">
    <property type="nucleotide sequence ID" value="NZ_WJIE01000006.1"/>
</dbReference>
<comment type="caution">
    <text evidence="3">The sequence shown here is derived from an EMBL/GenBank/DDBJ whole genome shotgun (WGS) entry which is preliminary data.</text>
</comment>
<organism evidence="3 4">
    <name type="scientific">Polyangium spumosum</name>
    <dbReference type="NCBI Taxonomy" id="889282"/>
    <lineage>
        <taxon>Bacteria</taxon>
        <taxon>Pseudomonadati</taxon>
        <taxon>Myxococcota</taxon>
        <taxon>Polyangia</taxon>
        <taxon>Polyangiales</taxon>
        <taxon>Polyangiaceae</taxon>
        <taxon>Polyangium</taxon>
    </lineage>
</organism>
<dbReference type="PROSITE" id="PS51257">
    <property type="entry name" value="PROKAR_LIPOPROTEIN"/>
    <property type="match status" value="1"/>
</dbReference>
<accession>A0A6N7PRD1</accession>
<keyword evidence="1" id="KW-0472">Membrane</keyword>
<evidence type="ECO:0000256" key="2">
    <source>
        <dbReference type="SAM" id="SignalP"/>
    </source>
</evidence>
<sequence length="362" mass="38027">MRSALTRTFSAITALAMLAAACPALAQGKGAGKKPAAEPAAPEDPKLVEAKKHMEAGAAFYNDPSGHKCEEAYREFKKAFELSGSLNAVKGMGLCAMELERDGEAISLLAQFLEAKGDEIDPADKQQIETDLKALRSVVAWVTLKSDRPGVTITDVRTPARGYPITNRYTIGITDQKFGIHPGAHEFKASAEGAPDQVWKVDITNGGTYDRLFEFDKGKPVTAEGFTEEDLLGGKDKPAERPSRPVPMTVFIVGGAAIAAGIAGAVVGGVLATGAKADFDASNGKANTKAELQTLEDMRSKVVTLNTVADVCFGVAAAGAVAATVLFVLRPEKKPDEPPKESFAFAPWATPQGGGLMATGTF</sequence>
<gene>
    <name evidence="3" type="ORF">GF068_21570</name>
</gene>
<keyword evidence="1" id="KW-0812">Transmembrane</keyword>
<proteinExistence type="predicted"/>
<keyword evidence="4" id="KW-1185">Reference proteome</keyword>
<dbReference type="Proteomes" id="UP000440224">
    <property type="component" value="Unassembled WGS sequence"/>
</dbReference>
<name>A0A6N7PRD1_9BACT</name>
<evidence type="ECO:0000313" key="4">
    <source>
        <dbReference type="Proteomes" id="UP000440224"/>
    </source>
</evidence>
<keyword evidence="2" id="KW-0732">Signal</keyword>
<keyword evidence="1" id="KW-1133">Transmembrane helix</keyword>
<feature type="transmembrane region" description="Helical" evidence="1">
    <location>
        <begin position="308"/>
        <end position="329"/>
    </location>
</feature>
<dbReference type="OrthoDB" id="5500279at2"/>